<keyword evidence="1" id="KW-0732">Signal</keyword>
<feature type="chain" id="PRO_5022721190" evidence="1">
    <location>
        <begin position="21"/>
        <end position="298"/>
    </location>
</feature>
<evidence type="ECO:0000313" key="4">
    <source>
        <dbReference type="EMBL" id="TXI37890.1"/>
    </source>
</evidence>
<evidence type="ECO:0000259" key="2">
    <source>
        <dbReference type="Pfam" id="PF07589"/>
    </source>
</evidence>
<proteinExistence type="predicted"/>
<dbReference type="Proteomes" id="UP000321374">
    <property type="component" value="Unassembled WGS sequence"/>
</dbReference>
<dbReference type="NCBIfam" id="TIGR02595">
    <property type="entry name" value="PEP_CTERM"/>
    <property type="match status" value="1"/>
</dbReference>
<comment type="caution">
    <text evidence="4">The sequence shown here is derived from an EMBL/GenBank/DDBJ whole genome shotgun (WGS) entry which is preliminary data.</text>
</comment>
<organism evidence="4 5">
    <name type="scientific">Methylophilus methylotrophus</name>
    <name type="common">Bacterium W3A1</name>
    <dbReference type="NCBI Taxonomy" id="17"/>
    <lineage>
        <taxon>Bacteria</taxon>
        <taxon>Pseudomonadati</taxon>
        <taxon>Pseudomonadota</taxon>
        <taxon>Betaproteobacteria</taxon>
        <taxon>Nitrosomonadales</taxon>
        <taxon>Methylophilaceae</taxon>
        <taxon>Methylophilus</taxon>
    </lineage>
</organism>
<accession>A0A5C7WKM5</accession>
<dbReference type="InterPro" id="IPR013424">
    <property type="entry name" value="Ice-binding_C"/>
</dbReference>
<name>A0A5C7WKM5_METME</name>
<evidence type="ECO:0000313" key="5">
    <source>
        <dbReference type="Proteomes" id="UP000321374"/>
    </source>
</evidence>
<feature type="domain" description="Ice-binding protein C-terminal" evidence="2">
    <location>
        <begin position="270"/>
        <end position="292"/>
    </location>
</feature>
<dbReference type="AlphaFoldDB" id="A0A5C7WKM5"/>
<dbReference type="Pfam" id="PF20597">
    <property type="entry name" value="pAdhesive_15"/>
    <property type="match status" value="1"/>
</dbReference>
<dbReference type="NCBIfam" id="TIGR04215">
    <property type="entry name" value="choice_anch_A"/>
    <property type="match status" value="1"/>
</dbReference>
<feature type="signal peptide" evidence="1">
    <location>
        <begin position="1"/>
        <end position="20"/>
    </location>
</feature>
<gene>
    <name evidence="4" type="ORF">E6Q51_02295</name>
</gene>
<dbReference type="InterPro" id="IPR026588">
    <property type="entry name" value="Choice_anch_A"/>
</dbReference>
<evidence type="ECO:0000256" key="1">
    <source>
        <dbReference type="SAM" id="SignalP"/>
    </source>
</evidence>
<protein>
    <submittedName>
        <fullName evidence="4">Choice-of-anchor A family protein</fullName>
    </submittedName>
</protein>
<sequence length="298" mass="31067">MKLIKSLILTAVFFANHSFANTIDLGAASNYNVFVLGDYQSNNWNSISGAVAVAGNANVSTSTIANSANNSYGLVVGGDLTKSYGNVTGTAWVGGTVTKPQYDPYNNYSTVTTSPIDFAAAKTQLTALSDSLASIASTGSVSYNYGTNGYLSGTGGSVEYFSLTGSDLSNINNWSFSNIASGATLILNVSGSSVNLTGGWSGFGNYNVLFNFYDATSLTLNNINFTASILAVDATLYGASGNVTGTVVANGWNNSLTLGNNQFASVVTTPVPEPHSYALLLMGLVVMFGFRRVYGINR</sequence>
<reference evidence="4 5" key="1">
    <citation type="submission" date="2018-09" db="EMBL/GenBank/DDBJ databases">
        <title>Metagenome Assembled Genomes from an Advanced Water Purification Facility.</title>
        <authorList>
            <person name="Stamps B.W."/>
            <person name="Spear J.R."/>
        </authorList>
    </citation>
    <scope>NUCLEOTIDE SEQUENCE [LARGE SCALE GENOMIC DNA]</scope>
    <source>
        <strain evidence="4">Bin_42_2</strain>
    </source>
</reference>
<dbReference type="EMBL" id="SSGG01000039">
    <property type="protein sequence ID" value="TXI37890.1"/>
    <property type="molecule type" value="Genomic_DNA"/>
</dbReference>
<evidence type="ECO:0000259" key="3">
    <source>
        <dbReference type="Pfam" id="PF20597"/>
    </source>
</evidence>
<feature type="domain" description="Choice-of-anchor A" evidence="3">
    <location>
        <begin position="25"/>
        <end position="255"/>
    </location>
</feature>
<dbReference type="Pfam" id="PF07589">
    <property type="entry name" value="PEP-CTERM"/>
    <property type="match status" value="1"/>
</dbReference>